<keyword evidence="17" id="KW-0753">Steroid metabolism</keyword>
<keyword evidence="31" id="KW-1185">Reference proteome</keyword>
<evidence type="ECO:0000256" key="28">
    <source>
        <dbReference type="SAM" id="Phobius"/>
    </source>
</evidence>
<dbReference type="GO" id="GO:0032259">
    <property type="term" value="P:methylation"/>
    <property type="evidence" value="ECO:0007669"/>
    <property type="project" value="UniProtKB-KW"/>
</dbReference>
<evidence type="ECO:0000256" key="17">
    <source>
        <dbReference type="ARBA" id="ARBA00023221"/>
    </source>
</evidence>
<evidence type="ECO:0000259" key="29">
    <source>
        <dbReference type="PROSITE" id="PS50866"/>
    </source>
</evidence>
<dbReference type="GO" id="GO:0008168">
    <property type="term" value="F:methyltransferase activity"/>
    <property type="evidence" value="ECO:0007669"/>
    <property type="project" value="UniProtKB-KW"/>
</dbReference>
<keyword evidence="14" id="KW-0443">Lipid metabolism</keyword>
<dbReference type="CDD" id="cd11042">
    <property type="entry name" value="CYP51-like"/>
    <property type="match status" value="1"/>
</dbReference>
<dbReference type="GO" id="GO:0016020">
    <property type="term" value="C:membrane"/>
    <property type="evidence" value="ECO:0007669"/>
    <property type="project" value="UniProtKB-SubCell"/>
</dbReference>
<evidence type="ECO:0000256" key="1">
    <source>
        <dbReference type="ARBA" id="ARBA00001971"/>
    </source>
</evidence>
<dbReference type="EnsemblPlants" id="TraesCS4B02G398700.1">
    <property type="protein sequence ID" value="TraesCS4B02G398700.1"/>
    <property type="gene ID" value="TraesCS4B02G398700"/>
</dbReference>
<dbReference type="InterPro" id="IPR036396">
    <property type="entry name" value="Cyt_P450_sf"/>
</dbReference>
<keyword evidence="28" id="KW-1133">Transmembrane helix</keyword>
<evidence type="ECO:0000256" key="12">
    <source>
        <dbReference type="ARBA" id="ARBA00023011"/>
    </source>
</evidence>
<evidence type="ECO:0000313" key="30">
    <source>
        <dbReference type="EnsemblPlants" id="TraesCS4B02G398700.1"/>
    </source>
</evidence>
<sequence>MDITFRPGACYSIAVIFLTAIITKVIVRRIVAPRPEKGSLQPPIASGVSLVAALPTILTKGLHPVLHDLHAKLGSVFTINLFGLKKVTLLVGPEVTSHFFQAKNSELCHPDMYKFTIPIFGKGVIFDVDFETRNRQIRFAIDAMKPTQLRSKVDYMVHEVQDYFSKWEQEGIIDLKHEMAEVLMLIASRCLLGKEVREKMFEEVSVLINDLCKNGMHFISLFFPYIPIPAHRQRDKARARLGNIFHEIVRSRKISGQVEDDVLQKLIDSKCMEDGRSMTESEITGLLISLLFAGQHASSSAASWAGACLISHEKYLAAAVEEQQKIIGKHGQDVVVDYNILLEMGTLHSCIKEAIRMHSPSAMVMRHVKKSFTVQTREGYSYEIPQGHTVATSIVVGNQLPHIYKDPHVYDPYRFGPGREEDKAGGKFAFTSFGGGRHACFGEEYSYMQIKVIWSFLLRNFELKMISPFPEEEIDKFIPGPKGRVMVSYKRRLLVST</sequence>
<dbReference type="Gene3D" id="1.10.630.10">
    <property type="entry name" value="Cytochrome P450"/>
    <property type="match status" value="1"/>
</dbReference>
<keyword evidence="4" id="KW-0444">Lipid biosynthesis</keyword>
<feature type="transmembrane region" description="Helical" evidence="28">
    <location>
        <begin position="6"/>
        <end position="27"/>
    </location>
</feature>
<evidence type="ECO:0000256" key="24">
    <source>
        <dbReference type="ARBA" id="ARBA00058467"/>
    </source>
</evidence>
<dbReference type="Gramene" id="TraesNOR4B03G02430210.1">
    <property type="protein sequence ID" value="TraesNOR4B03G02430210.1"/>
    <property type="gene ID" value="TraesNOR4B03G02430210"/>
</dbReference>
<dbReference type="PROSITE" id="PS00086">
    <property type="entry name" value="CYTOCHROME_P450"/>
    <property type="match status" value="1"/>
</dbReference>
<evidence type="ECO:0000256" key="27">
    <source>
        <dbReference type="RuleBase" id="RU000461"/>
    </source>
</evidence>
<evidence type="ECO:0000256" key="21">
    <source>
        <dbReference type="ARBA" id="ARBA00042513"/>
    </source>
</evidence>
<dbReference type="STRING" id="4565.A0A3B6IYJ2"/>
<keyword evidence="12" id="KW-0756">Sterol biosynthesis</keyword>
<evidence type="ECO:0000256" key="16">
    <source>
        <dbReference type="ARBA" id="ARBA00023166"/>
    </source>
</evidence>
<dbReference type="GO" id="GO:0016126">
    <property type="term" value="P:sterol biosynthetic process"/>
    <property type="evidence" value="ECO:0000318"/>
    <property type="project" value="GO_Central"/>
</dbReference>
<dbReference type="GO" id="GO:0016491">
    <property type="term" value="F:oxidoreductase activity"/>
    <property type="evidence" value="ECO:0000318"/>
    <property type="project" value="GO_Central"/>
</dbReference>
<keyword evidence="15 28" id="KW-0472">Membrane</keyword>
<dbReference type="OMA" id="MDITFRP"/>
<dbReference type="InterPro" id="IPR017972">
    <property type="entry name" value="Cyt_P450_CS"/>
</dbReference>
<evidence type="ECO:0000256" key="4">
    <source>
        <dbReference type="ARBA" id="ARBA00022516"/>
    </source>
</evidence>
<reference evidence="30" key="2">
    <citation type="submission" date="2018-10" db="UniProtKB">
        <authorList>
            <consortium name="EnsemblPlants"/>
        </authorList>
    </citation>
    <scope>IDENTIFICATION</scope>
</reference>
<evidence type="ECO:0000256" key="22">
    <source>
        <dbReference type="ARBA" id="ARBA00042983"/>
    </source>
</evidence>
<dbReference type="Gramene" id="TraesPARA_EIv1.0_1408450.2">
    <property type="protein sequence ID" value="TraesPARA_EIv1.0_1408450.2.CDS"/>
    <property type="gene ID" value="TraesPARA_EIv1.0_1408450"/>
</dbReference>
<evidence type="ECO:0000256" key="2">
    <source>
        <dbReference type="ARBA" id="ARBA00004167"/>
    </source>
</evidence>
<dbReference type="GO" id="GO:0008398">
    <property type="term" value="F:sterol 14-demethylase activity"/>
    <property type="evidence" value="ECO:0007669"/>
    <property type="project" value="UniProtKB-EC"/>
</dbReference>
<dbReference type="Proteomes" id="UP000019116">
    <property type="component" value="Chromosome 4B"/>
</dbReference>
<evidence type="ECO:0000256" key="8">
    <source>
        <dbReference type="ARBA" id="ARBA00022723"/>
    </source>
</evidence>
<organism evidence="30">
    <name type="scientific">Triticum aestivum</name>
    <name type="common">Wheat</name>
    <dbReference type="NCBI Taxonomy" id="4565"/>
    <lineage>
        <taxon>Eukaryota</taxon>
        <taxon>Viridiplantae</taxon>
        <taxon>Streptophyta</taxon>
        <taxon>Embryophyta</taxon>
        <taxon>Tracheophyta</taxon>
        <taxon>Spermatophyta</taxon>
        <taxon>Magnoliopsida</taxon>
        <taxon>Liliopsida</taxon>
        <taxon>Poales</taxon>
        <taxon>Poaceae</taxon>
        <taxon>BOP clade</taxon>
        <taxon>Pooideae</taxon>
        <taxon>Triticodae</taxon>
        <taxon>Triticeae</taxon>
        <taxon>Triticinae</taxon>
        <taxon>Triticum</taxon>
    </lineage>
</organism>
<dbReference type="PaxDb" id="4565-Traes_4BL_EC55DE39B.1"/>
<dbReference type="Gramene" id="TraesPARA_EIv1.0_1408450.1">
    <property type="protein sequence ID" value="TraesPARA_EIv1.0_1408450.1.CDS"/>
    <property type="gene ID" value="TraesPARA_EIv1.0_1408450"/>
</dbReference>
<keyword evidence="13 27" id="KW-0503">Monooxygenase</keyword>
<keyword evidence="6 26" id="KW-0349">Heme</keyword>
<evidence type="ECO:0000256" key="23">
    <source>
        <dbReference type="ARBA" id="ARBA00051013"/>
    </source>
</evidence>
<keyword evidence="7" id="KW-0808">Transferase</keyword>
<evidence type="ECO:0000256" key="14">
    <source>
        <dbReference type="ARBA" id="ARBA00023098"/>
    </source>
</evidence>
<dbReference type="InterPro" id="IPR050529">
    <property type="entry name" value="CYP450_sterol_14alpha_dmase"/>
</dbReference>
<dbReference type="PANTHER" id="PTHR24304">
    <property type="entry name" value="CYTOCHROME P450 FAMILY 7"/>
    <property type="match status" value="1"/>
</dbReference>
<dbReference type="Gramene" id="TraesCS4B02G398700.1">
    <property type="protein sequence ID" value="TraesCS4B02G398700.1"/>
    <property type="gene ID" value="TraesCS4B02G398700"/>
</dbReference>
<dbReference type="Gramene" id="TraesLAC4B03G02365880.2">
    <property type="protein sequence ID" value="TraesLAC4B03G02365880.2"/>
    <property type="gene ID" value="TraesLAC4B03G02365880"/>
</dbReference>
<dbReference type="Gramene" id="TraesLAC4B03G02365880.1">
    <property type="protein sequence ID" value="TraesLAC4B03G02365880.1"/>
    <property type="gene ID" value="TraesLAC4B03G02365880"/>
</dbReference>
<keyword evidence="28" id="KW-0812">Transmembrane</keyword>
<keyword evidence="9" id="KW-0752">Steroid biosynthesis</keyword>
<dbReference type="PANTHER" id="PTHR24304:SF2">
    <property type="entry name" value="24-HYDROXYCHOLESTEROL 7-ALPHA-HYDROXYLASE"/>
    <property type="match status" value="1"/>
</dbReference>
<evidence type="ECO:0000256" key="6">
    <source>
        <dbReference type="ARBA" id="ARBA00022617"/>
    </source>
</evidence>
<evidence type="ECO:0000256" key="19">
    <source>
        <dbReference type="ARBA" id="ARBA00038974"/>
    </source>
</evidence>
<comment type="catalytic activity">
    <reaction evidence="23">
        <text>a 14alpha-methyl steroid + 3 reduced [NADPH--hemoprotein reductase] + 3 O2 = a Delta(14) steroid + formate + 3 oxidized [NADPH--hemoprotein reductase] + 4 H2O + 4 H(+)</text>
        <dbReference type="Rhea" id="RHEA:54028"/>
        <dbReference type="Rhea" id="RHEA-COMP:11964"/>
        <dbReference type="Rhea" id="RHEA-COMP:11965"/>
        <dbReference type="ChEBI" id="CHEBI:15377"/>
        <dbReference type="ChEBI" id="CHEBI:15378"/>
        <dbReference type="ChEBI" id="CHEBI:15379"/>
        <dbReference type="ChEBI" id="CHEBI:15740"/>
        <dbReference type="ChEBI" id="CHEBI:57618"/>
        <dbReference type="ChEBI" id="CHEBI:58210"/>
        <dbReference type="ChEBI" id="CHEBI:138029"/>
        <dbReference type="ChEBI" id="CHEBI:138031"/>
        <dbReference type="EC" id="1.14.14.154"/>
    </reaction>
</comment>
<keyword evidence="10 27" id="KW-0560">Oxidoreductase</keyword>
<dbReference type="InterPro" id="IPR009038">
    <property type="entry name" value="GOLD_dom"/>
</dbReference>
<evidence type="ECO:0000256" key="13">
    <source>
        <dbReference type="ARBA" id="ARBA00023033"/>
    </source>
</evidence>
<dbReference type="AlphaFoldDB" id="A0A3B6IYJ2"/>
<comment type="pathway">
    <text evidence="18">Steroid biosynthesis; zymosterol biosynthesis; zymosterol from lanosterol: step 1/6.</text>
</comment>
<keyword evidence="11 26" id="KW-0408">Iron</keyword>
<evidence type="ECO:0000256" key="15">
    <source>
        <dbReference type="ARBA" id="ARBA00023136"/>
    </source>
</evidence>
<keyword evidence="16" id="KW-1207">Sterol metabolism</keyword>
<dbReference type="Gramene" id="TraesLDM4B03G02415350.1">
    <property type="protein sequence ID" value="TraesLDM4B03G02415350.1"/>
    <property type="gene ID" value="TraesLDM4B03G02415350"/>
</dbReference>
<evidence type="ECO:0000256" key="5">
    <source>
        <dbReference type="ARBA" id="ARBA00022603"/>
    </source>
</evidence>
<keyword evidence="8 26" id="KW-0479">Metal-binding</keyword>
<dbReference type="InterPro" id="IPR001128">
    <property type="entry name" value="Cyt_P450"/>
</dbReference>
<name>A0A3B6IYJ2_WHEAT</name>
<evidence type="ECO:0000256" key="3">
    <source>
        <dbReference type="ARBA" id="ARBA00010617"/>
    </source>
</evidence>
<comment type="function">
    <text evidence="24">Catalyzes the 14-alpha demethylation of obtusifoliol to 4 alpha-methyl-5 alpha-ergosta-8,14,24(28)-trien-3 beta-ol.</text>
</comment>
<comment type="subcellular location">
    <subcellularLocation>
        <location evidence="2">Membrane</location>
        <topology evidence="2">Single-pass membrane protein</topology>
    </subcellularLocation>
</comment>
<dbReference type="GO" id="GO:0020037">
    <property type="term" value="F:heme binding"/>
    <property type="evidence" value="ECO:0007669"/>
    <property type="project" value="InterPro"/>
</dbReference>
<feature type="domain" description="GOLD" evidence="29">
    <location>
        <begin position="348"/>
        <end position="465"/>
    </location>
</feature>
<evidence type="ECO:0000256" key="25">
    <source>
        <dbReference type="ARBA" id="ARBA00072797"/>
    </source>
</evidence>
<dbReference type="SUPFAM" id="SSF48264">
    <property type="entry name" value="Cytochrome P450"/>
    <property type="match status" value="1"/>
</dbReference>
<dbReference type="Pfam" id="PF00067">
    <property type="entry name" value="p450"/>
    <property type="match status" value="1"/>
</dbReference>
<dbReference type="FunFam" id="1.10.630.10:FF:000028">
    <property type="entry name" value="Cytochrome p450 51g1"/>
    <property type="match status" value="1"/>
</dbReference>
<dbReference type="Gramene" id="TraesCS4B03G1014100.1">
    <property type="protein sequence ID" value="TraesCS4B03G1014100.1.CDS"/>
    <property type="gene ID" value="TraesCS4B03G1014100"/>
</dbReference>
<evidence type="ECO:0000256" key="20">
    <source>
        <dbReference type="ARBA" id="ARBA00042370"/>
    </source>
</evidence>
<evidence type="ECO:0000256" key="26">
    <source>
        <dbReference type="PIRSR" id="PIRSR602403-1"/>
    </source>
</evidence>
<dbReference type="EC" id="1.14.14.154" evidence="19"/>
<evidence type="ECO:0000313" key="31">
    <source>
        <dbReference type="Proteomes" id="UP000019116"/>
    </source>
</evidence>
<dbReference type="Gramene" id="TraesSTA4B03G02407530.1">
    <property type="protein sequence ID" value="TraesSTA4B03G02407530.1"/>
    <property type="gene ID" value="TraesSTA4B03G02407530"/>
</dbReference>
<evidence type="ECO:0000256" key="10">
    <source>
        <dbReference type="ARBA" id="ARBA00023002"/>
    </source>
</evidence>
<reference evidence="30" key="1">
    <citation type="submission" date="2018-08" db="EMBL/GenBank/DDBJ databases">
        <authorList>
            <person name="Rossello M."/>
        </authorList>
    </citation>
    <scope>NUCLEOTIDE SEQUENCE [LARGE SCALE GENOMIC DNA]</scope>
    <source>
        <strain evidence="30">cv. Chinese Spring</strain>
    </source>
</reference>
<dbReference type="PROSITE" id="PS50866">
    <property type="entry name" value="GOLD"/>
    <property type="match status" value="1"/>
</dbReference>
<evidence type="ECO:0000256" key="9">
    <source>
        <dbReference type="ARBA" id="ARBA00022955"/>
    </source>
</evidence>
<dbReference type="GO" id="GO:0005506">
    <property type="term" value="F:iron ion binding"/>
    <property type="evidence" value="ECO:0007669"/>
    <property type="project" value="InterPro"/>
</dbReference>
<dbReference type="PRINTS" id="PR00465">
    <property type="entry name" value="EP450IV"/>
</dbReference>
<dbReference type="InterPro" id="IPR002403">
    <property type="entry name" value="Cyt_P450_E_grp-IV"/>
</dbReference>
<proteinExistence type="inferred from homology"/>
<dbReference type="OrthoDB" id="1055148at2759"/>
<evidence type="ECO:0000256" key="11">
    <source>
        <dbReference type="ARBA" id="ARBA00023004"/>
    </source>
</evidence>
<evidence type="ECO:0000256" key="7">
    <source>
        <dbReference type="ARBA" id="ARBA00022679"/>
    </source>
</evidence>
<dbReference type="SMR" id="A0A3B6IYJ2"/>
<comment type="similarity">
    <text evidence="3 27">Belongs to the cytochrome P450 family.</text>
</comment>
<evidence type="ECO:0000256" key="18">
    <source>
        <dbReference type="ARBA" id="ARBA00037887"/>
    </source>
</evidence>
<accession>A0A3B6IYJ2</accession>
<keyword evidence="5" id="KW-0489">Methyltransferase</keyword>
<feature type="binding site" description="axial binding residue" evidence="26">
    <location>
        <position position="440"/>
    </location>
    <ligand>
        <name>heme</name>
        <dbReference type="ChEBI" id="CHEBI:30413"/>
    </ligand>
    <ligandPart>
        <name>Fe</name>
        <dbReference type="ChEBI" id="CHEBI:18248"/>
    </ligandPart>
</feature>
<protein>
    <recommendedName>
        <fullName evidence="25">Obtusifoliol 14-alpha demethylase</fullName>
        <ecNumber evidence="19">1.14.14.154</ecNumber>
    </recommendedName>
    <alternativeName>
        <fullName evidence="20">CYPLI</fullName>
    </alternativeName>
    <alternativeName>
        <fullName evidence="22">Cytochrome P450 51</fullName>
    </alternativeName>
    <alternativeName>
        <fullName evidence="21">Cytochrome P450-LIA1</fullName>
    </alternativeName>
</protein>
<comment type="cofactor">
    <cofactor evidence="1 26">
        <name>heme</name>
        <dbReference type="ChEBI" id="CHEBI:30413"/>
    </cofactor>
</comment>